<dbReference type="SUPFAM" id="SSF53800">
    <property type="entry name" value="Chelatase"/>
    <property type="match status" value="1"/>
</dbReference>
<dbReference type="GO" id="GO:0019251">
    <property type="term" value="P:anaerobic cobalamin biosynthetic process"/>
    <property type="evidence" value="ECO:0007669"/>
    <property type="project" value="InterPro"/>
</dbReference>
<accession>A0A0U1L3V9</accession>
<organism evidence="1 2">
    <name type="scientific">Sporomusa ovata</name>
    <dbReference type="NCBI Taxonomy" id="2378"/>
    <lineage>
        <taxon>Bacteria</taxon>
        <taxon>Bacillati</taxon>
        <taxon>Bacillota</taxon>
        <taxon>Negativicutes</taxon>
        <taxon>Selenomonadales</taxon>
        <taxon>Sporomusaceae</taxon>
        <taxon>Sporomusa</taxon>
    </lineage>
</organism>
<evidence type="ECO:0000313" key="1">
    <source>
        <dbReference type="EMBL" id="CQR73584.1"/>
    </source>
</evidence>
<reference evidence="2" key="1">
    <citation type="submission" date="2015-03" db="EMBL/GenBank/DDBJ databases">
        <authorList>
            <person name="Nijsse Bart"/>
        </authorList>
    </citation>
    <scope>NUCLEOTIDE SEQUENCE [LARGE SCALE GENOMIC DNA]</scope>
</reference>
<name>A0A0U1L3V9_9FIRM</name>
<dbReference type="GO" id="GO:0016852">
    <property type="term" value="F:sirohydrochlorin cobaltochelatase activity"/>
    <property type="evidence" value="ECO:0007669"/>
    <property type="project" value="UniProtKB-EC"/>
</dbReference>
<evidence type="ECO:0000313" key="2">
    <source>
        <dbReference type="Proteomes" id="UP000049855"/>
    </source>
</evidence>
<keyword evidence="1" id="KW-0456">Lyase</keyword>
<dbReference type="InterPro" id="IPR010388">
    <property type="entry name" value="Anaerobic_Co-chelatase"/>
</dbReference>
<dbReference type="Proteomes" id="UP000049855">
    <property type="component" value="Unassembled WGS sequence"/>
</dbReference>
<sequence>MKKIEKKAFLMVGLGNAYPEARQLASESIDIKLWADFPHYEVRRAFASHTLIEELAERDGIQVDDERQALERLQEEGFTEIIVQPFQIAAGEEYERVRDVVQDYAERNEFGKIVTLPCVTVWAKPIRLAIH</sequence>
<gene>
    <name evidence="1" type="ORF">SpAn4DRAFT_0046</name>
</gene>
<protein>
    <submittedName>
        <fullName evidence="1">Sirohydrochlorin cobaltochelatase CbiK</fullName>
        <ecNumber evidence="1">4.99.1.3</ecNumber>
    </submittedName>
</protein>
<dbReference type="Pfam" id="PF06180">
    <property type="entry name" value="CbiK"/>
    <property type="match status" value="1"/>
</dbReference>
<proteinExistence type="predicted"/>
<dbReference type="Gene3D" id="3.40.50.1400">
    <property type="match status" value="1"/>
</dbReference>
<keyword evidence="2" id="KW-1185">Reference proteome</keyword>
<dbReference type="RefSeq" id="WP_021170859.1">
    <property type="nucleotide sequence ID" value="NZ_CTRP01000014.1"/>
</dbReference>
<dbReference type="EC" id="4.99.1.3" evidence="1"/>
<dbReference type="EMBL" id="CTRP01000014">
    <property type="protein sequence ID" value="CQR73584.1"/>
    <property type="molecule type" value="Genomic_DNA"/>
</dbReference>
<dbReference type="AlphaFoldDB" id="A0A0U1L3V9"/>